<reference evidence="1" key="1">
    <citation type="submission" date="2020-06" db="EMBL/GenBank/DDBJ databases">
        <title>Whole Genome Sequence of Halomonas aquamarina MB598.</title>
        <authorList>
            <person name="Pervaiz M."/>
            <person name="Fariq A."/>
            <person name="Yasmin A."/>
            <person name="Welch M."/>
        </authorList>
    </citation>
    <scope>NUCLEOTIDE SEQUENCE</scope>
    <source>
        <strain evidence="1">MB598</strain>
    </source>
</reference>
<evidence type="ECO:0000313" key="1">
    <source>
        <dbReference type="EMBL" id="MBZ5488094.1"/>
    </source>
</evidence>
<comment type="caution">
    <text evidence="1">The sequence shown here is derived from an EMBL/GenBank/DDBJ whole genome shotgun (WGS) entry which is preliminary data.</text>
</comment>
<sequence>MTKKLKEDEAAIHEASTVGERTMTPNERFHVRQVALYKRMGLHVTAIVGAVFGLMGIALLVLMLGLLIRFQIVGFLIAAATTGLLGYVARGMIREGTRRRLKTAAHVTMIRGVMEQQAVSYATYNGRTTLYFHSIGEFEFIRPLDTEYTFMPFVGKPFEAHVVELSYETFEGTPLALKKKREAILLKLESEEGNEIKVDIDGVYKRYGRGYFYRYFLAQALIVGPSILLSLVLMIGYADPLARSYGLGFFTVMLVIIVPIAIAFAAGSLVYFLCLKLRKLIDPDYVKTHEERLKG</sequence>
<evidence type="ECO:0000313" key="2">
    <source>
        <dbReference type="Proteomes" id="UP001319846"/>
    </source>
</evidence>
<dbReference type="EMBL" id="JABYQT010000006">
    <property type="protein sequence ID" value="MBZ5488094.1"/>
    <property type="molecule type" value="Genomic_DNA"/>
</dbReference>
<keyword evidence="2" id="KW-1185">Reference proteome</keyword>
<dbReference type="Proteomes" id="UP001319846">
    <property type="component" value="Unassembled WGS sequence"/>
</dbReference>
<gene>
    <name evidence="1" type="ORF">HW452_11225</name>
</gene>
<name>A0ACC5VX41_9GAMM</name>
<proteinExistence type="predicted"/>
<organism evidence="1 2">
    <name type="scientific">Vreelandella aquamarina</name>
    <dbReference type="NCBI Taxonomy" id="77097"/>
    <lineage>
        <taxon>Bacteria</taxon>
        <taxon>Pseudomonadati</taxon>
        <taxon>Pseudomonadota</taxon>
        <taxon>Gammaproteobacteria</taxon>
        <taxon>Oceanospirillales</taxon>
        <taxon>Halomonadaceae</taxon>
        <taxon>Vreelandella</taxon>
    </lineage>
</organism>
<accession>A0ACC5VX41</accession>
<protein>
    <submittedName>
        <fullName evidence="1">Uncharacterized protein</fullName>
    </submittedName>
</protein>